<comment type="caution">
    <text evidence="8">Lacks conserved residue(s) required for the propagation of feature annotation.</text>
</comment>
<comment type="similarity">
    <text evidence="1 8">Belongs to the thymidylate kinase family.</text>
</comment>
<gene>
    <name evidence="8" type="primary">tmk</name>
    <name evidence="11" type="ORF">UU50_C0004G0032</name>
</gene>
<reference evidence="11 12" key="1">
    <citation type="journal article" date="2015" name="Nature">
        <title>rRNA introns, odd ribosomes, and small enigmatic genomes across a large radiation of phyla.</title>
        <authorList>
            <person name="Brown C.T."/>
            <person name="Hug L.A."/>
            <person name="Thomas B.C."/>
            <person name="Sharon I."/>
            <person name="Castelle C.J."/>
            <person name="Singh A."/>
            <person name="Wilkins M.J."/>
            <person name="Williams K.H."/>
            <person name="Banfield J.F."/>
        </authorList>
    </citation>
    <scope>NUCLEOTIDE SEQUENCE [LARGE SCALE GENOMIC DNA]</scope>
</reference>
<dbReference type="EC" id="2.7.4.9" evidence="8"/>
<evidence type="ECO:0000259" key="9">
    <source>
        <dbReference type="Pfam" id="PF01443"/>
    </source>
</evidence>
<evidence type="ECO:0000256" key="3">
    <source>
        <dbReference type="ARBA" id="ARBA00022727"/>
    </source>
</evidence>
<dbReference type="GO" id="GO:0006227">
    <property type="term" value="P:dUDP biosynthetic process"/>
    <property type="evidence" value="ECO:0007669"/>
    <property type="project" value="TreeGrafter"/>
</dbReference>
<dbReference type="GO" id="GO:0005524">
    <property type="term" value="F:ATP binding"/>
    <property type="evidence" value="ECO:0007669"/>
    <property type="project" value="UniProtKB-UniRule"/>
</dbReference>
<dbReference type="CDD" id="cd01672">
    <property type="entry name" value="TMPK"/>
    <property type="match status" value="1"/>
</dbReference>
<dbReference type="GO" id="GO:0006233">
    <property type="term" value="P:dTDP biosynthetic process"/>
    <property type="evidence" value="ECO:0007669"/>
    <property type="project" value="InterPro"/>
</dbReference>
<keyword evidence="2 8" id="KW-0808">Transferase</keyword>
<comment type="function">
    <text evidence="8">Phosphorylation of dTMP to form dTDP in both de novo and salvage pathways of dTTP synthesis.</text>
</comment>
<dbReference type="SUPFAM" id="SSF52540">
    <property type="entry name" value="P-loop containing nucleoside triphosphate hydrolases"/>
    <property type="match status" value="1"/>
</dbReference>
<keyword evidence="4 8" id="KW-0547">Nucleotide-binding</keyword>
<evidence type="ECO:0000313" key="11">
    <source>
        <dbReference type="EMBL" id="KKR99651.1"/>
    </source>
</evidence>
<dbReference type="Pfam" id="PF01443">
    <property type="entry name" value="Viral_helicase1"/>
    <property type="match status" value="1"/>
</dbReference>
<proteinExistence type="inferred from homology"/>
<evidence type="ECO:0000313" key="12">
    <source>
        <dbReference type="Proteomes" id="UP000033930"/>
    </source>
</evidence>
<keyword evidence="5 8" id="KW-0418">Kinase</keyword>
<dbReference type="Pfam" id="PF02223">
    <property type="entry name" value="Thymidylate_kin"/>
    <property type="match status" value="1"/>
</dbReference>
<dbReference type="GO" id="GO:0004798">
    <property type="term" value="F:dTMP kinase activity"/>
    <property type="evidence" value="ECO:0007669"/>
    <property type="project" value="UniProtKB-UniRule"/>
</dbReference>
<sequence length="237" mass="27065">MRHDAGHFIVIDGIAGSGKSTLIRAIKKQLQEKGLKIFDLAKWTEEHNKPPKFREIADYDVYFTFEPTKYWVGAAIRHELSYSGASGEIVAQAFSLDRHIQYVRLIIPALNAGKMIIQDRSVSSSIVYQPIMKEGPSLDDLIALPGNTLALRYPPDQLILTHIDPEKLQARFDTRDDDSKGVFENIEYLKKVDERFRSNWFSQLFTDHGTQVHNFNTDVPKDEMEQNITSLISSLIK</sequence>
<name>A0A0G0VJ96_9BACT</name>
<evidence type="ECO:0000256" key="1">
    <source>
        <dbReference type="ARBA" id="ARBA00009776"/>
    </source>
</evidence>
<comment type="caution">
    <text evidence="11">The sequence shown here is derived from an EMBL/GenBank/DDBJ whole genome shotgun (WGS) entry which is preliminary data.</text>
</comment>
<dbReference type="InterPro" id="IPR027351">
    <property type="entry name" value="(+)RNA_virus_helicase_core_dom"/>
</dbReference>
<dbReference type="PANTHER" id="PTHR10344">
    <property type="entry name" value="THYMIDYLATE KINASE"/>
    <property type="match status" value="1"/>
</dbReference>
<evidence type="ECO:0000256" key="6">
    <source>
        <dbReference type="ARBA" id="ARBA00022840"/>
    </source>
</evidence>
<dbReference type="InterPro" id="IPR027417">
    <property type="entry name" value="P-loop_NTPase"/>
</dbReference>
<evidence type="ECO:0000256" key="7">
    <source>
        <dbReference type="ARBA" id="ARBA00048743"/>
    </source>
</evidence>
<dbReference type="PANTHER" id="PTHR10344:SF4">
    <property type="entry name" value="UMP-CMP KINASE 2, MITOCHONDRIAL"/>
    <property type="match status" value="1"/>
</dbReference>
<feature type="domain" description="(+)RNA virus helicase C-terminal" evidence="9">
    <location>
        <begin position="9"/>
        <end position="40"/>
    </location>
</feature>
<dbReference type="InterPro" id="IPR018094">
    <property type="entry name" value="Thymidylate_kinase"/>
</dbReference>
<dbReference type="EMBL" id="LCAW01000004">
    <property type="protein sequence ID" value="KKR99651.1"/>
    <property type="molecule type" value="Genomic_DNA"/>
</dbReference>
<evidence type="ECO:0000256" key="8">
    <source>
        <dbReference type="HAMAP-Rule" id="MF_00165"/>
    </source>
</evidence>
<dbReference type="InterPro" id="IPR039430">
    <property type="entry name" value="Thymidylate_kin-like_dom"/>
</dbReference>
<dbReference type="GO" id="GO:0006235">
    <property type="term" value="P:dTTP biosynthetic process"/>
    <property type="evidence" value="ECO:0007669"/>
    <property type="project" value="UniProtKB-UniRule"/>
</dbReference>
<evidence type="ECO:0000256" key="5">
    <source>
        <dbReference type="ARBA" id="ARBA00022777"/>
    </source>
</evidence>
<dbReference type="HAMAP" id="MF_00165">
    <property type="entry name" value="Thymidylate_kinase"/>
    <property type="match status" value="1"/>
</dbReference>
<feature type="domain" description="Thymidylate kinase-like" evidence="10">
    <location>
        <begin position="58"/>
        <end position="198"/>
    </location>
</feature>
<dbReference type="AlphaFoldDB" id="A0A0G0VJ96"/>
<protein>
    <recommendedName>
        <fullName evidence="8">Thymidylate kinase</fullName>
        <ecNumber evidence="8">2.7.4.9</ecNumber>
    </recommendedName>
    <alternativeName>
        <fullName evidence="8">dTMP kinase</fullName>
    </alternativeName>
</protein>
<dbReference type="GO" id="GO:0005737">
    <property type="term" value="C:cytoplasm"/>
    <property type="evidence" value="ECO:0007669"/>
    <property type="project" value="TreeGrafter"/>
</dbReference>
<organism evidence="11 12">
    <name type="scientific">Candidatus Uhrbacteria bacterium GW2011_GWC1_41_20</name>
    <dbReference type="NCBI Taxonomy" id="1618983"/>
    <lineage>
        <taxon>Bacteria</taxon>
        <taxon>Candidatus Uhriibacteriota</taxon>
    </lineage>
</organism>
<evidence type="ECO:0000259" key="10">
    <source>
        <dbReference type="Pfam" id="PF02223"/>
    </source>
</evidence>
<keyword evidence="3 8" id="KW-0545">Nucleotide biosynthesis</keyword>
<evidence type="ECO:0000256" key="4">
    <source>
        <dbReference type="ARBA" id="ARBA00022741"/>
    </source>
</evidence>
<dbReference type="Proteomes" id="UP000033930">
    <property type="component" value="Unassembled WGS sequence"/>
</dbReference>
<evidence type="ECO:0000256" key="2">
    <source>
        <dbReference type="ARBA" id="ARBA00022679"/>
    </source>
</evidence>
<comment type="catalytic activity">
    <reaction evidence="7 8">
        <text>dTMP + ATP = dTDP + ADP</text>
        <dbReference type="Rhea" id="RHEA:13517"/>
        <dbReference type="ChEBI" id="CHEBI:30616"/>
        <dbReference type="ChEBI" id="CHEBI:58369"/>
        <dbReference type="ChEBI" id="CHEBI:63528"/>
        <dbReference type="ChEBI" id="CHEBI:456216"/>
        <dbReference type="EC" id="2.7.4.9"/>
    </reaction>
</comment>
<keyword evidence="6 8" id="KW-0067">ATP-binding</keyword>
<accession>A0A0G0VJ96</accession>
<dbReference type="Gene3D" id="3.40.50.300">
    <property type="entry name" value="P-loop containing nucleotide triphosphate hydrolases"/>
    <property type="match status" value="1"/>
</dbReference>